<name>A0A6J6B4L0_9ZZZZ</name>
<evidence type="ECO:0000313" key="3">
    <source>
        <dbReference type="EMBL" id="CAB4731886.1"/>
    </source>
</evidence>
<evidence type="ECO:0000259" key="1">
    <source>
        <dbReference type="Pfam" id="PF05050"/>
    </source>
</evidence>
<reference evidence="2" key="1">
    <citation type="submission" date="2020-05" db="EMBL/GenBank/DDBJ databases">
        <authorList>
            <person name="Chiriac C."/>
            <person name="Salcher M."/>
            <person name="Ghai R."/>
            <person name="Kavagutti S V."/>
        </authorList>
    </citation>
    <scope>NUCLEOTIDE SEQUENCE</scope>
</reference>
<dbReference type="Pfam" id="PF05050">
    <property type="entry name" value="Methyltransf_21"/>
    <property type="match status" value="1"/>
</dbReference>
<dbReference type="NCBIfam" id="TIGR01444">
    <property type="entry name" value="fkbM_fam"/>
    <property type="match status" value="1"/>
</dbReference>
<organism evidence="2">
    <name type="scientific">freshwater metagenome</name>
    <dbReference type="NCBI Taxonomy" id="449393"/>
    <lineage>
        <taxon>unclassified sequences</taxon>
        <taxon>metagenomes</taxon>
        <taxon>ecological metagenomes</taxon>
    </lineage>
</organism>
<sequence length="243" mass="27983">MERLIQSLLQRILGFDRYLFLFAWFKTKTLHRDPNEKDVLQLISRMSEESVVLDIGANIGIMTVLIARRVRLGHVHAFEPIEENFRALERLVAHFKLTNVTLHNMALGDSSGHLEMVMPEQQFVRMQGLSHVIQPGQEVVGRRYKVPQERLDDLEFLQDLKIDGIKIDVEGFERFVFAGGHRLLERCSPLVYAELVEPENRRFSCELFESMGYTVSVAQGDLIVPLDESLHNSHNLFMIPPST</sequence>
<evidence type="ECO:0000313" key="4">
    <source>
        <dbReference type="EMBL" id="CAB4896175.1"/>
    </source>
</evidence>
<feature type="domain" description="Methyltransferase FkbM" evidence="1">
    <location>
        <begin position="54"/>
        <end position="195"/>
    </location>
</feature>
<dbReference type="InterPro" id="IPR052514">
    <property type="entry name" value="SAM-dependent_MTase"/>
</dbReference>
<dbReference type="Gene3D" id="3.40.50.150">
    <property type="entry name" value="Vaccinia Virus protein VP39"/>
    <property type="match status" value="1"/>
</dbReference>
<gene>
    <name evidence="2" type="ORF">UFOPK1358_00596</name>
    <name evidence="3" type="ORF">UFOPK2766_00370</name>
    <name evidence="4" type="ORF">UFOPK3519_00590</name>
</gene>
<dbReference type="PANTHER" id="PTHR34203">
    <property type="entry name" value="METHYLTRANSFERASE, FKBM FAMILY PROTEIN"/>
    <property type="match status" value="1"/>
</dbReference>
<dbReference type="AlphaFoldDB" id="A0A6J6B4L0"/>
<accession>A0A6J6B4L0</accession>
<dbReference type="InterPro" id="IPR006342">
    <property type="entry name" value="FkbM_mtfrase"/>
</dbReference>
<dbReference type="SUPFAM" id="SSF53335">
    <property type="entry name" value="S-adenosyl-L-methionine-dependent methyltransferases"/>
    <property type="match status" value="1"/>
</dbReference>
<dbReference type="EMBL" id="CAEZSF010000039">
    <property type="protein sequence ID" value="CAB4533891.1"/>
    <property type="molecule type" value="Genomic_DNA"/>
</dbReference>
<dbReference type="EMBL" id="CAFBMG010000031">
    <property type="protein sequence ID" value="CAB4896175.1"/>
    <property type="molecule type" value="Genomic_DNA"/>
</dbReference>
<proteinExistence type="predicted"/>
<evidence type="ECO:0000313" key="2">
    <source>
        <dbReference type="EMBL" id="CAB4533891.1"/>
    </source>
</evidence>
<dbReference type="PANTHER" id="PTHR34203:SF15">
    <property type="entry name" value="SLL1173 PROTEIN"/>
    <property type="match status" value="1"/>
</dbReference>
<dbReference type="EMBL" id="CAEZYU010000010">
    <property type="protein sequence ID" value="CAB4731886.1"/>
    <property type="molecule type" value="Genomic_DNA"/>
</dbReference>
<protein>
    <submittedName>
        <fullName evidence="2">Unannotated protein</fullName>
    </submittedName>
</protein>
<dbReference type="InterPro" id="IPR029063">
    <property type="entry name" value="SAM-dependent_MTases_sf"/>
</dbReference>